<gene>
    <name evidence="3" type="ORF">AB1Y20_004374</name>
</gene>
<feature type="region of interest" description="Disordered" evidence="2">
    <location>
        <begin position="189"/>
        <end position="356"/>
    </location>
</feature>
<feature type="coiled-coil region" evidence="1">
    <location>
        <begin position="625"/>
        <end position="654"/>
    </location>
</feature>
<dbReference type="EMBL" id="JBGBPQ010000016">
    <property type="protein sequence ID" value="KAL1508257.1"/>
    <property type="molecule type" value="Genomic_DNA"/>
</dbReference>
<evidence type="ECO:0000313" key="4">
    <source>
        <dbReference type="Proteomes" id="UP001515480"/>
    </source>
</evidence>
<feature type="region of interest" description="Disordered" evidence="2">
    <location>
        <begin position="445"/>
        <end position="479"/>
    </location>
</feature>
<feature type="compositionally biased region" description="Low complexity" evidence="2">
    <location>
        <begin position="333"/>
        <end position="347"/>
    </location>
</feature>
<feature type="compositionally biased region" description="Pro residues" evidence="2">
    <location>
        <begin position="317"/>
        <end position="331"/>
    </location>
</feature>
<accession>A0AB34IYP3</accession>
<feature type="region of interest" description="Disordered" evidence="2">
    <location>
        <begin position="72"/>
        <end position="114"/>
    </location>
</feature>
<feature type="region of interest" description="Disordered" evidence="2">
    <location>
        <begin position="689"/>
        <end position="832"/>
    </location>
</feature>
<protein>
    <recommendedName>
        <fullName evidence="5">S phase cyclin A-associated protein in the endoplasmic reticulum N-terminal domain-containing protein</fullName>
    </recommendedName>
</protein>
<feature type="compositionally biased region" description="Basic residues" evidence="2">
    <location>
        <begin position="708"/>
        <end position="727"/>
    </location>
</feature>
<feature type="compositionally biased region" description="Basic and acidic residues" evidence="2">
    <location>
        <begin position="446"/>
        <end position="479"/>
    </location>
</feature>
<evidence type="ECO:0000256" key="2">
    <source>
        <dbReference type="SAM" id="MobiDB-lite"/>
    </source>
</evidence>
<comment type="caution">
    <text evidence="3">The sequence shown here is derived from an EMBL/GenBank/DDBJ whole genome shotgun (WGS) entry which is preliminary data.</text>
</comment>
<feature type="compositionally biased region" description="Basic and acidic residues" evidence="2">
    <location>
        <begin position="798"/>
        <end position="825"/>
    </location>
</feature>
<feature type="compositionally biased region" description="Low complexity" evidence="2">
    <location>
        <begin position="73"/>
        <end position="86"/>
    </location>
</feature>
<dbReference type="PANTHER" id="PTHR31434">
    <property type="entry name" value="S PHASE CYCLIN A-ASSOCIATED PROTEIN IN THE ENDOPLASMIC RETICULUM"/>
    <property type="match status" value="1"/>
</dbReference>
<reference evidence="3 4" key="1">
    <citation type="journal article" date="2024" name="Science">
        <title>Giant polyketide synthase enzymes in the biosynthesis of giant marine polyether toxins.</title>
        <authorList>
            <person name="Fallon T.R."/>
            <person name="Shende V.V."/>
            <person name="Wierzbicki I.H."/>
            <person name="Pendleton A.L."/>
            <person name="Watervoot N.F."/>
            <person name="Auber R.P."/>
            <person name="Gonzalez D.J."/>
            <person name="Wisecaver J.H."/>
            <person name="Moore B.S."/>
        </authorList>
    </citation>
    <scope>NUCLEOTIDE SEQUENCE [LARGE SCALE GENOMIC DNA]</scope>
    <source>
        <strain evidence="3 4">12B1</strain>
    </source>
</reference>
<dbReference type="Proteomes" id="UP001515480">
    <property type="component" value="Unassembled WGS sequence"/>
</dbReference>
<keyword evidence="1" id="KW-0175">Coiled coil</keyword>
<sequence>MASPSAFAPSSADAEIDNRPLLLAMFSALKDLYEHVEARALADLGAEVVDALAMCQHDFLQLVARLRDDPTPHAHAAARGASPRAALPVGGASPLAQRLEPPRGSPPSSPNSQMLEQLSSLNMDQLQEAARYFSLAEPAEGLVARSRHEARYLQQAAVEGREAAARRFLVTLERMTKQAGVRQPDEWAAAALQEPPADEVSGRRRRLWPADDDGTSGEQDSTAGSIGRRSPAPGSTASLAPSGAEAAGGGVEAAPPREEGGEEEAALAEGGGEARREEDGRVATRRDANAPLPAWTSWGEEEAAHPPAARRRKKRAPPPASFLPSSLPSPPRAEAGGAEAGGEETSGAAGGGEAAEEAVALRRVPSGGECVLELSACGWSSRSFAAVVRGAEAEAGGGGGEAGGEESAGGNSPNGVSEGGGRREKLRSPERKTAAELLEITQARHARAEATRELRAAEEASRIEKKRSREAQVRERNQRLSVERKKALDEKMLRAEAAREANVTSKASRARLENQKVEEIAFINSINELHNATPKEQRKDAITQRMEEAAARRELQHERMVSANAARESAAVERHRLLLQQQHAKVRSSGPRADEAYLRWLDFTRTVSQRAAEKNAKHRSEVLERREVQQRAAQLEVESRKAALNQRMAEANARRLAHIELLLQQARIASERHAAVQQAREARRTAWCSEWERSESADNESGGDGAARRRHARGASARRKQTGRRRLASLPPPQRSTRDPPRPPLDPTGGRGGARGDVYSASGDENRSESSRSGASQSGGTPAVELEAGGPLSEHEEESERHDSPASPPRHFDEGGESPRERRCAESGADGPAIIIPPTIAALAVVEPAGAAEGGLRRPHTASNAVSPLRNLHEKAQAAEAAQQEAEREQLRRLRARAKKVRQRMAATAATVRLEQLEQLWSSSALIANSNGSSTQSSKRILRLINSLAQVAAQPQSDGAEATVIELVKLLENGRERELHAIRTHGGFEHLLALATAGTAADSGAITVAPRRSTQTGALRALLAACALPCNRTYLLLRNYTDRLAFQLLPSAVMAEATAGRTCPPDVLRPTDAPLLPLLKLLRLVIATAPPIEAGRRLQSDLVVVLRFSGGLGALQRYCASCSSTIALAMQHEALLLQYIALLHALLIPVRMDPTCTCAAPLCSFLEESGLGGIPGLLCSILYEASQPAAPSSYWPADEAPRPPAGPSVPVLRLCRCAVQLLVHIGSVPLDPPRSPPAPSLLARVLGSGELKVQTFHLAHLALQLCEDVDPHGAGIPAADDDAPLPSRQPAAGGVGGEMRALTHDVVMLLGLFCLRSRANCEVLRWRWGQHQLMLHRLCSLRFGYFIVPALREVLLPTLICGCMHDAVNLRVLAAKLSPSHLLRYLELAMASQQPSTPRTAGAAGDSCTPAALMSDPSELPVVCLDFSLAARLPPALWPEAFDFLSSVPEAPAAAEAELCDSGEGVVLEATALSVTSTDSTFFPPPLAALCTG</sequence>
<keyword evidence="4" id="KW-1185">Reference proteome</keyword>
<dbReference type="PANTHER" id="PTHR31434:SF2">
    <property type="entry name" value="S PHASE CYCLIN A-ASSOCIATED PROTEIN IN THE ENDOPLASMIC RETICULUM"/>
    <property type="match status" value="1"/>
</dbReference>
<evidence type="ECO:0008006" key="5">
    <source>
        <dbReference type="Google" id="ProtNLM"/>
    </source>
</evidence>
<organism evidence="3 4">
    <name type="scientific">Prymnesium parvum</name>
    <name type="common">Toxic golden alga</name>
    <dbReference type="NCBI Taxonomy" id="97485"/>
    <lineage>
        <taxon>Eukaryota</taxon>
        <taxon>Haptista</taxon>
        <taxon>Haptophyta</taxon>
        <taxon>Prymnesiophyceae</taxon>
        <taxon>Prymnesiales</taxon>
        <taxon>Prymnesiaceae</taxon>
        <taxon>Prymnesium</taxon>
    </lineage>
</organism>
<feature type="compositionally biased region" description="Basic and acidic residues" evidence="2">
    <location>
        <begin position="420"/>
        <end position="432"/>
    </location>
</feature>
<name>A0AB34IYP3_PRYPA</name>
<feature type="region of interest" description="Disordered" evidence="2">
    <location>
        <begin position="392"/>
        <end position="432"/>
    </location>
</feature>
<feature type="coiled-coil region" evidence="1">
    <location>
        <begin position="869"/>
        <end position="911"/>
    </location>
</feature>
<proteinExistence type="predicted"/>
<evidence type="ECO:0000313" key="3">
    <source>
        <dbReference type="EMBL" id="KAL1508257.1"/>
    </source>
</evidence>
<feature type="compositionally biased region" description="Basic and acidic residues" evidence="2">
    <location>
        <begin position="272"/>
        <end position="288"/>
    </location>
</feature>
<evidence type="ECO:0000256" key="1">
    <source>
        <dbReference type="SAM" id="Coils"/>
    </source>
</evidence>
<feature type="compositionally biased region" description="Low complexity" evidence="2">
    <location>
        <begin position="771"/>
        <end position="780"/>
    </location>
</feature>